<dbReference type="GO" id="GO:0006355">
    <property type="term" value="P:regulation of DNA-templated transcription"/>
    <property type="evidence" value="ECO:0007669"/>
    <property type="project" value="InterPro"/>
</dbReference>
<dbReference type="GO" id="GO:0005829">
    <property type="term" value="C:cytosol"/>
    <property type="evidence" value="ECO:0007669"/>
    <property type="project" value="TreeGrafter"/>
</dbReference>
<dbReference type="PROSITE" id="PS51755">
    <property type="entry name" value="OMPR_PHOB"/>
    <property type="match status" value="1"/>
</dbReference>
<protein>
    <submittedName>
        <fullName evidence="8">Two-component system response regulator DccR</fullName>
    </submittedName>
</protein>
<feature type="domain" description="Response regulatory" evidence="6">
    <location>
        <begin position="2"/>
        <end position="116"/>
    </location>
</feature>
<dbReference type="Gene3D" id="3.40.50.2300">
    <property type="match status" value="1"/>
</dbReference>
<evidence type="ECO:0000313" key="8">
    <source>
        <dbReference type="EMBL" id="SFZ97802.1"/>
    </source>
</evidence>
<evidence type="ECO:0000256" key="2">
    <source>
        <dbReference type="ARBA" id="ARBA00023012"/>
    </source>
</evidence>
<sequence>MKILLLEDDLALSDIIREYLQDNENEVDLVYDGEEALNTAYEHNYDLYLFDVNVPAIKGFDLLKILRDEGDNTPTVFITSLNDIEDVSAGFESGADDYIKKPFELAELLIRIDNIYKRSFTQSRSQKISITKDLIFDIDQEVLLVNNEIVVLPLKELKALKHFLHHPNELVTFETLNSVLWDYDENPSSESLRAHIKNLRKHLGQDIIHSVRGSGYRFEMKKS</sequence>
<keyword evidence="5" id="KW-0804">Transcription</keyword>
<keyword evidence="2" id="KW-0902">Two-component regulatory system</keyword>
<evidence type="ECO:0000256" key="4">
    <source>
        <dbReference type="ARBA" id="ARBA00023125"/>
    </source>
</evidence>
<dbReference type="AlphaFoldDB" id="A0A1W1ECP4"/>
<organism evidence="8">
    <name type="scientific">hydrothermal vent metagenome</name>
    <dbReference type="NCBI Taxonomy" id="652676"/>
    <lineage>
        <taxon>unclassified sequences</taxon>
        <taxon>metagenomes</taxon>
        <taxon>ecological metagenomes</taxon>
    </lineage>
</organism>
<dbReference type="GO" id="GO:0032993">
    <property type="term" value="C:protein-DNA complex"/>
    <property type="evidence" value="ECO:0007669"/>
    <property type="project" value="TreeGrafter"/>
</dbReference>
<dbReference type="InterPro" id="IPR001789">
    <property type="entry name" value="Sig_transdc_resp-reg_receiver"/>
</dbReference>
<dbReference type="InterPro" id="IPR036388">
    <property type="entry name" value="WH-like_DNA-bd_sf"/>
</dbReference>
<keyword evidence="4" id="KW-0238">DNA-binding</keyword>
<dbReference type="GO" id="GO:0000156">
    <property type="term" value="F:phosphorelay response regulator activity"/>
    <property type="evidence" value="ECO:0007669"/>
    <property type="project" value="TreeGrafter"/>
</dbReference>
<dbReference type="Pfam" id="PF00072">
    <property type="entry name" value="Response_reg"/>
    <property type="match status" value="1"/>
</dbReference>
<accession>A0A1W1ECP4</accession>
<dbReference type="SUPFAM" id="SSF46894">
    <property type="entry name" value="C-terminal effector domain of the bipartite response regulators"/>
    <property type="match status" value="1"/>
</dbReference>
<evidence type="ECO:0000256" key="1">
    <source>
        <dbReference type="ARBA" id="ARBA00022553"/>
    </source>
</evidence>
<dbReference type="PANTHER" id="PTHR48111:SF1">
    <property type="entry name" value="TWO-COMPONENT RESPONSE REGULATOR ORR33"/>
    <property type="match status" value="1"/>
</dbReference>
<dbReference type="Gene3D" id="1.10.10.10">
    <property type="entry name" value="Winged helix-like DNA-binding domain superfamily/Winged helix DNA-binding domain"/>
    <property type="match status" value="1"/>
</dbReference>
<evidence type="ECO:0000256" key="5">
    <source>
        <dbReference type="ARBA" id="ARBA00023163"/>
    </source>
</evidence>
<dbReference type="InterPro" id="IPR016032">
    <property type="entry name" value="Sig_transdc_resp-reg_C-effctor"/>
</dbReference>
<proteinExistence type="predicted"/>
<feature type="domain" description="OmpR/PhoB-type" evidence="7">
    <location>
        <begin position="125"/>
        <end position="220"/>
    </location>
</feature>
<name>A0A1W1ECP4_9ZZZZ</name>
<evidence type="ECO:0000259" key="6">
    <source>
        <dbReference type="PROSITE" id="PS50110"/>
    </source>
</evidence>
<keyword evidence="3" id="KW-0805">Transcription regulation</keyword>
<evidence type="ECO:0000256" key="3">
    <source>
        <dbReference type="ARBA" id="ARBA00023015"/>
    </source>
</evidence>
<keyword evidence="1" id="KW-0597">Phosphoprotein</keyword>
<dbReference type="SMART" id="SM00862">
    <property type="entry name" value="Trans_reg_C"/>
    <property type="match status" value="1"/>
</dbReference>
<dbReference type="GO" id="GO:0000976">
    <property type="term" value="F:transcription cis-regulatory region binding"/>
    <property type="evidence" value="ECO:0007669"/>
    <property type="project" value="TreeGrafter"/>
</dbReference>
<dbReference type="SUPFAM" id="SSF52172">
    <property type="entry name" value="CheY-like"/>
    <property type="match status" value="1"/>
</dbReference>
<dbReference type="InterPro" id="IPR039420">
    <property type="entry name" value="WalR-like"/>
</dbReference>
<dbReference type="Pfam" id="PF00486">
    <property type="entry name" value="Trans_reg_C"/>
    <property type="match status" value="1"/>
</dbReference>
<dbReference type="SMART" id="SM00448">
    <property type="entry name" value="REC"/>
    <property type="match status" value="1"/>
</dbReference>
<dbReference type="EMBL" id="FPKX01000020">
    <property type="protein sequence ID" value="SFZ97802.1"/>
    <property type="molecule type" value="Genomic_DNA"/>
</dbReference>
<evidence type="ECO:0000259" key="7">
    <source>
        <dbReference type="PROSITE" id="PS51755"/>
    </source>
</evidence>
<reference evidence="8" key="1">
    <citation type="submission" date="2016-10" db="EMBL/GenBank/DDBJ databases">
        <authorList>
            <person name="de Groot N.N."/>
        </authorList>
    </citation>
    <scope>NUCLEOTIDE SEQUENCE</scope>
</reference>
<dbReference type="InterPro" id="IPR001867">
    <property type="entry name" value="OmpR/PhoB-type_DNA-bd"/>
</dbReference>
<dbReference type="PROSITE" id="PS50110">
    <property type="entry name" value="RESPONSE_REGULATORY"/>
    <property type="match status" value="1"/>
</dbReference>
<dbReference type="PANTHER" id="PTHR48111">
    <property type="entry name" value="REGULATOR OF RPOS"/>
    <property type="match status" value="1"/>
</dbReference>
<dbReference type="InterPro" id="IPR011006">
    <property type="entry name" value="CheY-like_superfamily"/>
</dbReference>
<gene>
    <name evidence="8" type="ORF">MNB_SV-5-173</name>
</gene>
<dbReference type="CDD" id="cd00383">
    <property type="entry name" value="trans_reg_C"/>
    <property type="match status" value="1"/>
</dbReference>